<proteinExistence type="predicted"/>
<feature type="compositionally biased region" description="Basic and acidic residues" evidence="1">
    <location>
        <begin position="662"/>
        <end position="673"/>
    </location>
</feature>
<protein>
    <recommendedName>
        <fullName evidence="3">Portal protein</fullName>
    </recommendedName>
</protein>
<organism evidence="2">
    <name type="scientific">marine sediment metagenome</name>
    <dbReference type="NCBI Taxonomy" id="412755"/>
    <lineage>
        <taxon>unclassified sequences</taxon>
        <taxon>metagenomes</taxon>
        <taxon>ecological metagenomes</taxon>
    </lineage>
</organism>
<dbReference type="EMBL" id="LAZR01011197">
    <property type="protein sequence ID" value="KKM62937.1"/>
    <property type="molecule type" value="Genomic_DNA"/>
</dbReference>
<feature type="compositionally biased region" description="Basic and acidic residues" evidence="1">
    <location>
        <begin position="632"/>
        <end position="655"/>
    </location>
</feature>
<comment type="caution">
    <text evidence="2">The sequence shown here is derived from an EMBL/GenBank/DDBJ whole genome shotgun (WGS) entry which is preliminary data.</text>
</comment>
<evidence type="ECO:0000313" key="2">
    <source>
        <dbReference type="EMBL" id="KKM62937.1"/>
    </source>
</evidence>
<name>A0A0F9M0Z8_9ZZZZ</name>
<reference evidence="2" key="1">
    <citation type="journal article" date="2015" name="Nature">
        <title>Complex archaea that bridge the gap between prokaryotes and eukaryotes.</title>
        <authorList>
            <person name="Spang A."/>
            <person name="Saw J.H."/>
            <person name="Jorgensen S.L."/>
            <person name="Zaremba-Niedzwiedzka K."/>
            <person name="Martijn J."/>
            <person name="Lind A.E."/>
            <person name="van Eijk R."/>
            <person name="Schleper C."/>
            <person name="Guy L."/>
            <person name="Ettema T.J."/>
        </authorList>
    </citation>
    <scope>NUCLEOTIDE SEQUENCE</scope>
</reference>
<gene>
    <name evidence="2" type="ORF">LCGC14_1516630</name>
</gene>
<sequence>MAHESTYTSGLAHFVDESIQRWARQKEKTLEPKLKMNFEAVTNRDYRIKTWKKDEGVGWRSRTWIGFVRIKVWAFYALVLDTVLRAGKIPFTIEPSPYDESDIDTEERDERIERMTKKIQYQLKARHADRQYMLKWLSGAYYGMAFSKFNIEAIKSTEFKQVSVDAGQSAQFLTPEEQSELIRFELVTESNDIPGHNYVSVWNMVWDMEGEFNEGSGYAEVIRSSAFDLKSLKGKPGYIDRAIDEVIQKKRHEDGNDPAEPVGEHPAKLDIDERQKKFVRYECWMLIPRKFAEAFEKELKSKDTDIARLRLAVEIEDAEESGDDIEALIEIVDKEIIRYVVNDSGRRAHHMWVVEKNLDESTGQGIADNMEDVQSSLVGMIRAFEDNKKLSANVTTVIKARYFSNPDQLDDIIPGKKYDISDATDDVRKAIMPIVFPDVGESLMTGIAMMRQYSDDVSMIPTILHGFNLPSTKPDTLGEAQLLTAQAGKYIGQAIRNNDEMFIEPEIREMYEYNMLFDGDESIKVNAKVSANGFTSFQNKEIRGERMKGVLGAFVTNEFLNPYIKVKPHLDIIYESLDEDPDKFINTEEELAEINQQRADQQAKAQQDAIAIAQGEREHEAGLKAAGSAQEHGQDMEAEELKHELGMEAEEVKQDLEDESAELEHDLKSDEIEQEHINTLEEETLKARLDRIYKPETQGGS</sequence>
<dbReference type="AlphaFoldDB" id="A0A0F9M0Z8"/>
<feature type="region of interest" description="Disordered" evidence="1">
    <location>
        <begin position="617"/>
        <end position="673"/>
    </location>
</feature>
<evidence type="ECO:0008006" key="3">
    <source>
        <dbReference type="Google" id="ProtNLM"/>
    </source>
</evidence>
<evidence type="ECO:0000256" key="1">
    <source>
        <dbReference type="SAM" id="MobiDB-lite"/>
    </source>
</evidence>
<accession>A0A0F9M0Z8</accession>